<accession>A0A246JFT7</accession>
<name>A0A246JFT7_9SPHN</name>
<dbReference type="AlphaFoldDB" id="A0A246JFT7"/>
<comment type="caution">
    <text evidence="1">The sequence shown here is derived from an EMBL/GenBank/DDBJ whole genome shotgun (WGS) entry which is preliminary data.</text>
</comment>
<organism evidence="1 2">
    <name type="scientific">Sphingopyxis witflariensis</name>
    <dbReference type="NCBI Taxonomy" id="173675"/>
    <lineage>
        <taxon>Bacteria</taxon>
        <taxon>Pseudomonadati</taxon>
        <taxon>Pseudomonadota</taxon>
        <taxon>Alphaproteobacteria</taxon>
        <taxon>Sphingomonadales</taxon>
        <taxon>Sphingomonadaceae</taxon>
        <taxon>Sphingopyxis</taxon>
    </lineage>
</organism>
<proteinExistence type="predicted"/>
<gene>
    <name evidence="1" type="ORF">CDQ91_19460</name>
</gene>
<dbReference type="EMBL" id="NISJ01000016">
    <property type="protein sequence ID" value="OWQ91117.1"/>
    <property type="molecule type" value="Genomic_DNA"/>
</dbReference>
<dbReference type="RefSeq" id="WP_088474382.1">
    <property type="nucleotide sequence ID" value="NZ_NISJ01000016.1"/>
</dbReference>
<protein>
    <submittedName>
        <fullName evidence="1">Uncharacterized protein</fullName>
    </submittedName>
</protein>
<evidence type="ECO:0000313" key="2">
    <source>
        <dbReference type="Proteomes" id="UP000197097"/>
    </source>
</evidence>
<evidence type="ECO:0000313" key="1">
    <source>
        <dbReference type="EMBL" id="OWQ91117.1"/>
    </source>
</evidence>
<keyword evidence="2" id="KW-1185">Reference proteome</keyword>
<sequence>MLFSNPVARLRKAHYALEGLPDTITFPQHPACESEDLLPLVDATIDDVAFAIVAADQEYSAAYRRASALRRLYQMAREAGATGVDPAVKSALKRSAS</sequence>
<dbReference type="Proteomes" id="UP000197097">
    <property type="component" value="Unassembled WGS sequence"/>
</dbReference>
<dbReference type="OrthoDB" id="7773106at2"/>
<reference evidence="1 2" key="1">
    <citation type="journal article" date="2002" name="Int. J. Syst. Evol. Microbiol.">
        <title>Sphingopyxis witflariensis sp. nov., isolated from activated sludge.</title>
        <authorList>
            <person name="Kampfer P."/>
            <person name="Witzenberger R."/>
            <person name="Denner E.B."/>
            <person name="Busse H.J."/>
            <person name="Neef A."/>
        </authorList>
    </citation>
    <scope>NUCLEOTIDE SEQUENCE [LARGE SCALE GENOMIC DNA]</scope>
    <source>
        <strain evidence="1 2">DSM 14551</strain>
    </source>
</reference>